<evidence type="ECO:0000313" key="2">
    <source>
        <dbReference type="EMBL" id="CAK9001511.1"/>
    </source>
</evidence>
<comment type="caution">
    <text evidence="2">The sequence shown here is derived from an EMBL/GenBank/DDBJ whole genome shotgun (WGS) entry which is preliminary data.</text>
</comment>
<evidence type="ECO:0000313" key="3">
    <source>
        <dbReference type="Proteomes" id="UP001642484"/>
    </source>
</evidence>
<dbReference type="Proteomes" id="UP001642484">
    <property type="component" value="Unassembled WGS sequence"/>
</dbReference>
<keyword evidence="3" id="KW-1185">Reference proteome</keyword>
<protein>
    <submittedName>
        <fullName evidence="2">Uncharacterized protein</fullName>
    </submittedName>
</protein>
<proteinExistence type="predicted"/>
<reference evidence="2 3" key="1">
    <citation type="submission" date="2024-02" db="EMBL/GenBank/DDBJ databases">
        <authorList>
            <person name="Chen Y."/>
            <person name="Shah S."/>
            <person name="Dougan E. K."/>
            <person name="Thang M."/>
            <person name="Chan C."/>
        </authorList>
    </citation>
    <scope>NUCLEOTIDE SEQUENCE [LARGE SCALE GENOMIC DNA]</scope>
</reference>
<evidence type="ECO:0000256" key="1">
    <source>
        <dbReference type="SAM" id="MobiDB-lite"/>
    </source>
</evidence>
<gene>
    <name evidence="2" type="ORF">CCMP2556_LOCUS6503</name>
</gene>
<name>A0ABP0II48_9DINO</name>
<organism evidence="2 3">
    <name type="scientific">Durusdinium trenchii</name>
    <dbReference type="NCBI Taxonomy" id="1381693"/>
    <lineage>
        <taxon>Eukaryota</taxon>
        <taxon>Sar</taxon>
        <taxon>Alveolata</taxon>
        <taxon>Dinophyceae</taxon>
        <taxon>Suessiales</taxon>
        <taxon>Symbiodiniaceae</taxon>
        <taxon>Durusdinium</taxon>
    </lineage>
</organism>
<feature type="region of interest" description="Disordered" evidence="1">
    <location>
        <begin position="90"/>
        <end position="110"/>
    </location>
</feature>
<accession>A0ABP0II48</accession>
<dbReference type="EMBL" id="CAXAMN010002825">
    <property type="protein sequence ID" value="CAK9001511.1"/>
    <property type="molecule type" value="Genomic_DNA"/>
</dbReference>
<sequence>MTFLGVVSWQFLCTMMPRLMRCHGHAPWGSMPRLMPTQTADHGVSPYHCAGCLSAVTVSVVCASLWRVAPGQHVLRARVFLHATGLNLKDEEEDEDEDDDEDEDEEDDELEEKVMNIAQAVLDELISFAPVVGPAKDAVRAWQDGRVRDYCFHAVMVICDLTPMVLASEAARMAKLSSRVAKLVRKGEKGYSLRKVAIAAKRLTKDAEKAQKLTPEIQRVLKLIYKVCVRVEKEASSDQSDKEKQKQWLLL</sequence>